<dbReference type="Pfam" id="PF11051">
    <property type="entry name" value="Mannosyl_trans3"/>
    <property type="match status" value="2"/>
</dbReference>
<evidence type="ECO:0000256" key="5">
    <source>
        <dbReference type="ARBA" id="ARBA00022692"/>
    </source>
</evidence>
<gene>
    <name evidence="11" type="ORF">ATNIH1004_003660</name>
</gene>
<evidence type="ECO:0000256" key="6">
    <source>
        <dbReference type="ARBA" id="ARBA00022968"/>
    </source>
</evidence>
<comment type="similarity">
    <text evidence="3">Belongs to the MNN1/MNT family.</text>
</comment>
<sequence length="457" mass="52141">MTRAYLTVFLLNIYLFWNSSFLTSTSPYLLSDREAQLAYELHAILEKHRPQCDSPIVIGTVGMPPFDAVYESPRENLVYNFDEICQPLQDAHDNFTLDIHTIADNRNYRAYRNGTKGIVSAAGGHYMPTFVVTLRMLRRTGSTLPVELFMRDYQEYEPYVCEVVLPPLNARCIVLSEILPVERNYHDTTEDFQLKSFAILFSSFESILWMDADCIPVHDPAQLLTSKSFTSTGLVTWPDFWTNTASPLYFQISRQPEPPTNARPATEAGVHWLTLLLATYYNYYGPSFYYKLLCQGGPGEGDNDTFIQAATAIGEEFYTVSEPIVDWSHPHAPTIRPAMLQADPIEDYERTRQENPCVKDHCVTGSVRGFFIHAHDPEFNPGEVLLEKTLHNGKPTRIWTNSVDALQRIGYDAEKVTWEETKTVACTLEHALDSWKDRSGVCEGVKKHWDEVFTSED</sequence>
<evidence type="ECO:0000256" key="4">
    <source>
        <dbReference type="ARBA" id="ARBA00022679"/>
    </source>
</evidence>
<dbReference type="VEuPathDB" id="FungiDB:EYZ11_003181"/>
<organism evidence="11 12">
    <name type="scientific">Aspergillus tanneri</name>
    <dbReference type="NCBI Taxonomy" id="1220188"/>
    <lineage>
        <taxon>Eukaryota</taxon>
        <taxon>Fungi</taxon>
        <taxon>Dikarya</taxon>
        <taxon>Ascomycota</taxon>
        <taxon>Pezizomycotina</taxon>
        <taxon>Eurotiomycetes</taxon>
        <taxon>Eurotiomycetidae</taxon>
        <taxon>Eurotiales</taxon>
        <taxon>Aspergillaceae</taxon>
        <taxon>Aspergillus</taxon>
        <taxon>Aspergillus subgen. Circumdati</taxon>
    </lineage>
</organism>
<keyword evidence="9" id="KW-0472">Membrane</keyword>
<dbReference type="PANTHER" id="PTHR31646:SF1">
    <property type="entry name" value="ALPHA-1,2-MANNOSYLTRANSFERASE MNN2"/>
    <property type="match status" value="1"/>
</dbReference>
<protein>
    <recommendedName>
        <fullName evidence="13">Nucleotide-diphospho-sugar transferase</fullName>
    </recommendedName>
</protein>
<evidence type="ECO:0000256" key="7">
    <source>
        <dbReference type="ARBA" id="ARBA00022989"/>
    </source>
</evidence>
<keyword evidence="7" id="KW-1133">Transmembrane helix</keyword>
<evidence type="ECO:0000256" key="10">
    <source>
        <dbReference type="SAM" id="SignalP"/>
    </source>
</evidence>
<evidence type="ECO:0000256" key="3">
    <source>
        <dbReference type="ARBA" id="ARBA00009105"/>
    </source>
</evidence>
<comment type="caution">
    <text evidence="11">The sequence shown here is derived from an EMBL/GenBank/DDBJ whole genome shotgun (WGS) entry which is preliminary data.</text>
</comment>
<feature type="signal peptide" evidence="10">
    <location>
        <begin position="1"/>
        <end position="24"/>
    </location>
</feature>
<reference evidence="11 12" key="1">
    <citation type="submission" date="2019-08" db="EMBL/GenBank/DDBJ databases">
        <title>The genome sequence of a newly discovered highly antifungal drug resistant Aspergillus species, Aspergillus tanneri NIH 1004.</title>
        <authorList>
            <person name="Mounaud S."/>
            <person name="Singh I."/>
            <person name="Joardar V."/>
            <person name="Pakala S."/>
            <person name="Pakala S."/>
            <person name="Venepally P."/>
            <person name="Chung J.K."/>
            <person name="Losada L."/>
            <person name="Nierman W.C."/>
        </authorList>
    </citation>
    <scope>NUCLEOTIDE SEQUENCE [LARGE SCALE GENOMIC DNA]</scope>
    <source>
        <strain evidence="11 12">NIH1004</strain>
    </source>
</reference>
<keyword evidence="5" id="KW-0812">Transmembrane</keyword>
<evidence type="ECO:0000256" key="2">
    <source>
        <dbReference type="ARBA" id="ARBA00004922"/>
    </source>
</evidence>
<proteinExistence type="inferred from homology"/>
<dbReference type="GO" id="GO:0046354">
    <property type="term" value="P:mannan biosynthetic process"/>
    <property type="evidence" value="ECO:0007669"/>
    <property type="project" value="TreeGrafter"/>
</dbReference>
<comment type="pathway">
    <text evidence="2">Protein modification; protein glycosylation.</text>
</comment>
<accession>A0A5M9N1X6</accession>
<dbReference type="GeneID" id="54326362"/>
<dbReference type="InterPro" id="IPR029044">
    <property type="entry name" value="Nucleotide-diphossugar_trans"/>
</dbReference>
<dbReference type="AlphaFoldDB" id="A0A5M9N1X6"/>
<keyword evidence="4" id="KW-0808">Transferase</keyword>
<evidence type="ECO:0000313" key="11">
    <source>
        <dbReference type="EMBL" id="KAA8650969.1"/>
    </source>
</evidence>
<dbReference type="SUPFAM" id="SSF53448">
    <property type="entry name" value="Nucleotide-diphospho-sugar transferases"/>
    <property type="match status" value="1"/>
</dbReference>
<dbReference type="RefSeq" id="XP_033430330.1">
    <property type="nucleotide sequence ID" value="XM_033568335.1"/>
</dbReference>
<evidence type="ECO:0000313" key="12">
    <source>
        <dbReference type="Proteomes" id="UP000324241"/>
    </source>
</evidence>
<keyword evidence="10" id="KW-0732">Signal</keyword>
<evidence type="ECO:0000256" key="8">
    <source>
        <dbReference type="ARBA" id="ARBA00023034"/>
    </source>
</evidence>
<dbReference type="Proteomes" id="UP000324241">
    <property type="component" value="Unassembled WGS sequence"/>
</dbReference>
<dbReference type="GO" id="GO:0000139">
    <property type="term" value="C:Golgi membrane"/>
    <property type="evidence" value="ECO:0007669"/>
    <property type="project" value="UniProtKB-SubCell"/>
</dbReference>
<dbReference type="PANTHER" id="PTHR31646">
    <property type="entry name" value="ALPHA-1,2-MANNOSYLTRANSFERASE MNN2"/>
    <property type="match status" value="1"/>
</dbReference>
<dbReference type="OrthoDB" id="4484309at2759"/>
<comment type="subcellular location">
    <subcellularLocation>
        <location evidence="1">Golgi apparatus membrane</location>
        <topology evidence="1">Single-pass type II membrane protein</topology>
    </subcellularLocation>
</comment>
<dbReference type="EMBL" id="QUQM01000001">
    <property type="protein sequence ID" value="KAA8650969.1"/>
    <property type="molecule type" value="Genomic_DNA"/>
</dbReference>
<dbReference type="GO" id="GO:0000026">
    <property type="term" value="F:alpha-1,2-mannosyltransferase activity"/>
    <property type="evidence" value="ECO:0007669"/>
    <property type="project" value="TreeGrafter"/>
</dbReference>
<keyword evidence="6" id="KW-0735">Signal-anchor</keyword>
<evidence type="ECO:0000256" key="9">
    <source>
        <dbReference type="ARBA" id="ARBA00023136"/>
    </source>
</evidence>
<evidence type="ECO:0000256" key="1">
    <source>
        <dbReference type="ARBA" id="ARBA00004323"/>
    </source>
</evidence>
<keyword evidence="8" id="KW-0333">Golgi apparatus</keyword>
<feature type="chain" id="PRO_5024313747" description="Nucleotide-diphospho-sugar transferase" evidence="10">
    <location>
        <begin position="25"/>
        <end position="457"/>
    </location>
</feature>
<dbReference type="InterPro" id="IPR022751">
    <property type="entry name" value="Alpha_mannosyltransferase"/>
</dbReference>
<evidence type="ECO:0008006" key="13">
    <source>
        <dbReference type="Google" id="ProtNLM"/>
    </source>
</evidence>
<name>A0A5M9N1X6_9EURO</name>